<evidence type="ECO:0000313" key="1">
    <source>
        <dbReference type="EMBL" id="KDO21287.1"/>
    </source>
</evidence>
<dbReference type="KEGG" id="spar:SPRG_13586"/>
<dbReference type="EMBL" id="KK583291">
    <property type="protein sequence ID" value="KDO21287.1"/>
    <property type="molecule type" value="Genomic_DNA"/>
</dbReference>
<dbReference type="RefSeq" id="XP_012208029.1">
    <property type="nucleotide sequence ID" value="XM_012352639.1"/>
</dbReference>
<dbReference type="OrthoDB" id="79130at2759"/>
<organism evidence="1 2">
    <name type="scientific">Saprolegnia parasitica (strain CBS 223.65)</name>
    <dbReference type="NCBI Taxonomy" id="695850"/>
    <lineage>
        <taxon>Eukaryota</taxon>
        <taxon>Sar</taxon>
        <taxon>Stramenopiles</taxon>
        <taxon>Oomycota</taxon>
        <taxon>Saprolegniomycetes</taxon>
        <taxon>Saprolegniales</taxon>
        <taxon>Saprolegniaceae</taxon>
        <taxon>Saprolegnia</taxon>
    </lineage>
</organism>
<dbReference type="AlphaFoldDB" id="A0A067C3B8"/>
<reference evidence="1 2" key="1">
    <citation type="journal article" date="2013" name="PLoS Genet.">
        <title>Distinctive expansion of potential virulence genes in the genome of the oomycete fish pathogen Saprolegnia parasitica.</title>
        <authorList>
            <person name="Jiang R.H."/>
            <person name="de Bruijn I."/>
            <person name="Haas B.J."/>
            <person name="Belmonte R."/>
            <person name="Lobach L."/>
            <person name="Christie J."/>
            <person name="van den Ackerveken G."/>
            <person name="Bottin A."/>
            <person name="Bulone V."/>
            <person name="Diaz-Moreno S.M."/>
            <person name="Dumas B."/>
            <person name="Fan L."/>
            <person name="Gaulin E."/>
            <person name="Govers F."/>
            <person name="Grenville-Briggs L.J."/>
            <person name="Horner N.R."/>
            <person name="Levin J.Z."/>
            <person name="Mammella M."/>
            <person name="Meijer H.J."/>
            <person name="Morris P."/>
            <person name="Nusbaum C."/>
            <person name="Oome S."/>
            <person name="Phillips A.J."/>
            <person name="van Rooyen D."/>
            <person name="Rzeszutek E."/>
            <person name="Saraiva M."/>
            <person name="Secombes C.J."/>
            <person name="Seidl M.F."/>
            <person name="Snel B."/>
            <person name="Stassen J.H."/>
            <person name="Sykes S."/>
            <person name="Tripathy S."/>
            <person name="van den Berg H."/>
            <person name="Vega-Arreguin J.C."/>
            <person name="Wawra S."/>
            <person name="Young S.K."/>
            <person name="Zeng Q."/>
            <person name="Dieguez-Uribeondo J."/>
            <person name="Russ C."/>
            <person name="Tyler B.M."/>
            <person name="van West P."/>
        </authorList>
    </citation>
    <scope>NUCLEOTIDE SEQUENCE [LARGE SCALE GENOMIC DNA]</scope>
    <source>
        <strain evidence="1 2">CBS 223.65</strain>
    </source>
</reference>
<name>A0A067C3B8_SAPPC</name>
<dbReference type="VEuPathDB" id="FungiDB:SPRG_13586"/>
<dbReference type="GeneID" id="24135455"/>
<keyword evidence="2" id="KW-1185">Reference proteome</keyword>
<dbReference type="Proteomes" id="UP000030745">
    <property type="component" value="Unassembled WGS sequence"/>
</dbReference>
<gene>
    <name evidence="1" type="ORF">SPRG_13586</name>
</gene>
<protein>
    <submittedName>
        <fullName evidence="1">Uncharacterized protein</fullName>
    </submittedName>
</protein>
<sequence>MARRKAESAPTCQYTYKVCSNLRSTKRNGTLHLLCDYHRKKANAIQRASNHHVPTSLLSTRHQ</sequence>
<accession>A0A067C3B8</accession>
<evidence type="ECO:0000313" key="2">
    <source>
        <dbReference type="Proteomes" id="UP000030745"/>
    </source>
</evidence>
<proteinExistence type="predicted"/>